<dbReference type="RefSeq" id="WP_284197983.1">
    <property type="nucleotide sequence ID" value="NZ_BSOG01000006.1"/>
</dbReference>
<comment type="caution">
    <text evidence="1">The sequence shown here is derived from an EMBL/GenBank/DDBJ whole genome shotgun (WGS) entry which is preliminary data.</text>
</comment>
<evidence type="ECO:0000313" key="2">
    <source>
        <dbReference type="Proteomes" id="UP001156706"/>
    </source>
</evidence>
<sequence>MSKVTLFIRDFGPKKIEAIGAIREKLGIGLSLINQSFANGTPLLERAIFDRNNPDFPNQLLDLIRRLDALQVGYVAFEILDNQTFSLPGKYYEITFDRLTQMIEAREKSVEQQRNIGELQDGMP</sequence>
<keyword evidence="2" id="KW-1185">Reference proteome</keyword>
<dbReference type="EMBL" id="BSOG01000006">
    <property type="protein sequence ID" value="GLR14911.1"/>
    <property type="molecule type" value="Genomic_DNA"/>
</dbReference>
<gene>
    <name evidence="1" type="ORF">GCM10007907_37010</name>
</gene>
<reference evidence="2" key="1">
    <citation type="journal article" date="2019" name="Int. J. Syst. Evol. Microbiol.">
        <title>The Global Catalogue of Microorganisms (GCM) 10K type strain sequencing project: providing services to taxonomists for standard genome sequencing and annotation.</title>
        <authorList>
            <consortium name="The Broad Institute Genomics Platform"/>
            <consortium name="The Broad Institute Genome Sequencing Center for Infectious Disease"/>
            <person name="Wu L."/>
            <person name="Ma J."/>
        </authorList>
    </citation>
    <scope>NUCLEOTIDE SEQUENCE [LARGE SCALE GENOMIC DNA]</scope>
    <source>
        <strain evidence="2">NBRC 110044</strain>
    </source>
</reference>
<proteinExistence type="predicted"/>
<protein>
    <recommendedName>
        <fullName evidence="3">Transcriptional regulator</fullName>
    </recommendedName>
</protein>
<evidence type="ECO:0008006" key="3">
    <source>
        <dbReference type="Google" id="ProtNLM"/>
    </source>
</evidence>
<name>A0ABQ5YNK1_9NEIS</name>
<accession>A0ABQ5YNK1</accession>
<evidence type="ECO:0000313" key="1">
    <source>
        <dbReference type="EMBL" id="GLR14911.1"/>
    </source>
</evidence>
<organism evidence="1 2">
    <name type="scientific">Chitinimonas prasina</name>
    <dbReference type="NCBI Taxonomy" id="1434937"/>
    <lineage>
        <taxon>Bacteria</taxon>
        <taxon>Pseudomonadati</taxon>
        <taxon>Pseudomonadota</taxon>
        <taxon>Betaproteobacteria</taxon>
        <taxon>Neisseriales</taxon>
        <taxon>Chitinibacteraceae</taxon>
        <taxon>Chitinimonas</taxon>
    </lineage>
</organism>
<dbReference type="Proteomes" id="UP001156706">
    <property type="component" value="Unassembled WGS sequence"/>
</dbReference>